<feature type="transmembrane region" description="Helical" evidence="2">
    <location>
        <begin position="159"/>
        <end position="184"/>
    </location>
</feature>
<reference evidence="3" key="1">
    <citation type="submission" date="2021-02" db="EMBL/GenBank/DDBJ databases">
        <title>Strain Y2R2, a novel species of the genus Halomonas.</title>
        <authorList>
            <person name="Huang H."/>
        </authorList>
    </citation>
    <scope>NUCLEOTIDE SEQUENCE</scope>
    <source>
        <strain evidence="3">Y2R2</strain>
    </source>
</reference>
<feature type="coiled-coil region" evidence="1">
    <location>
        <begin position="219"/>
        <end position="246"/>
    </location>
</feature>
<keyword evidence="2" id="KW-1133">Transmembrane helix</keyword>
<sequence length="413" mass="46033">MPAPSSPAPSHHGQHHRRILLKALFSLVLLMLVAISWWDAVDHTAQRHVESATTQALVAYAAARGLNAGISVLQSSEVGLSLGAGVSTRPFEILDPFNDLVEQYADIMMLAIGSLVGQNLLLEISATPFFKATLSITALLLLASVWLHPRSARWCWKLFVLVCLPRFLVLITLLLNTLVSQAFLDEPTERNMAQVNILAEEVQTSAAAPSADHLTAKERERLEDEITQLTTQRREVRDDLVEVNQRLTVARNLVTQSRARIAMIKADMSLSDLLNPFHTEPRLEELEARLARQSEDLETATEEHQAQLAELARLDKQRESVRRHLAGEDQGFIDRLGDKLSTLSSTIDTEAIQARIESGTSAVLHLMALFVFQTLIFPLGILWLTIKLFRVLFAVRPIPLLPQDQPPERLSIS</sequence>
<dbReference type="KEGG" id="hbh:E4T21_06710"/>
<keyword evidence="2" id="KW-0472">Membrane</keyword>
<dbReference type="OrthoDB" id="5293851at2"/>
<keyword evidence="2" id="KW-0812">Transmembrane</keyword>
<feature type="transmembrane region" description="Helical" evidence="2">
    <location>
        <begin position="129"/>
        <end position="147"/>
    </location>
</feature>
<name>A0A5C1NFS3_9GAMM</name>
<protein>
    <submittedName>
        <fullName evidence="3">Uncharacterized protein</fullName>
    </submittedName>
</protein>
<feature type="transmembrane region" description="Helical" evidence="2">
    <location>
        <begin position="19"/>
        <end position="38"/>
    </location>
</feature>
<organism evidence="3 4">
    <name type="scientific">Halomonas binhaiensis</name>
    <dbReference type="NCBI Taxonomy" id="2562282"/>
    <lineage>
        <taxon>Bacteria</taxon>
        <taxon>Pseudomonadati</taxon>
        <taxon>Pseudomonadota</taxon>
        <taxon>Gammaproteobacteria</taxon>
        <taxon>Oceanospirillales</taxon>
        <taxon>Halomonadaceae</taxon>
        <taxon>Halomonas</taxon>
    </lineage>
</organism>
<evidence type="ECO:0000313" key="3">
    <source>
        <dbReference type="EMBL" id="QEM81258.1"/>
    </source>
</evidence>
<proteinExistence type="predicted"/>
<dbReference type="AlphaFoldDB" id="A0A5C1NFS3"/>
<dbReference type="Proteomes" id="UP000324285">
    <property type="component" value="Chromosome"/>
</dbReference>
<feature type="transmembrane region" description="Helical" evidence="2">
    <location>
        <begin position="362"/>
        <end position="386"/>
    </location>
</feature>
<evidence type="ECO:0000256" key="2">
    <source>
        <dbReference type="SAM" id="Phobius"/>
    </source>
</evidence>
<evidence type="ECO:0000313" key="4">
    <source>
        <dbReference type="Proteomes" id="UP000324285"/>
    </source>
</evidence>
<gene>
    <name evidence="3" type="ORF">E4T21_06710</name>
</gene>
<evidence type="ECO:0000256" key="1">
    <source>
        <dbReference type="SAM" id="Coils"/>
    </source>
</evidence>
<accession>A0A5C1NFS3</accession>
<keyword evidence="1" id="KW-0175">Coiled coil</keyword>
<keyword evidence="4" id="KW-1185">Reference proteome</keyword>
<feature type="coiled-coil region" evidence="1">
    <location>
        <begin position="283"/>
        <end position="317"/>
    </location>
</feature>
<dbReference type="RefSeq" id="WP_149284272.1">
    <property type="nucleotide sequence ID" value="NZ_CP038437.2"/>
</dbReference>
<dbReference type="EMBL" id="CP038437">
    <property type="protein sequence ID" value="QEM81258.1"/>
    <property type="molecule type" value="Genomic_DNA"/>
</dbReference>